<evidence type="ECO:0000256" key="1">
    <source>
        <dbReference type="SAM" id="MobiDB-lite"/>
    </source>
</evidence>
<dbReference type="AlphaFoldDB" id="A0A8I2YRY4"/>
<evidence type="ECO:0000313" key="2">
    <source>
        <dbReference type="EMBL" id="KAG6378204.1"/>
    </source>
</evidence>
<accession>A0A8I2YRY4</accession>
<proteinExistence type="predicted"/>
<organism evidence="2 3">
    <name type="scientific">Boletus reticuloceps</name>
    <dbReference type="NCBI Taxonomy" id="495285"/>
    <lineage>
        <taxon>Eukaryota</taxon>
        <taxon>Fungi</taxon>
        <taxon>Dikarya</taxon>
        <taxon>Basidiomycota</taxon>
        <taxon>Agaricomycotina</taxon>
        <taxon>Agaricomycetes</taxon>
        <taxon>Agaricomycetidae</taxon>
        <taxon>Boletales</taxon>
        <taxon>Boletineae</taxon>
        <taxon>Boletaceae</taxon>
        <taxon>Boletoideae</taxon>
        <taxon>Boletus</taxon>
    </lineage>
</organism>
<feature type="compositionally biased region" description="Acidic residues" evidence="1">
    <location>
        <begin position="70"/>
        <end position="80"/>
    </location>
</feature>
<evidence type="ECO:0000313" key="3">
    <source>
        <dbReference type="Proteomes" id="UP000683000"/>
    </source>
</evidence>
<keyword evidence="3" id="KW-1185">Reference proteome</keyword>
<dbReference type="Proteomes" id="UP000683000">
    <property type="component" value="Unassembled WGS sequence"/>
</dbReference>
<dbReference type="OrthoDB" id="2157641at2759"/>
<feature type="region of interest" description="Disordered" evidence="1">
    <location>
        <begin position="59"/>
        <end position="103"/>
    </location>
</feature>
<name>A0A8I2YRY4_9AGAM</name>
<comment type="caution">
    <text evidence="2">The sequence shown here is derived from an EMBL/GenBank/DDBJ whole genome shotgun (WGS) entry which is preliminary data.</text>
</comment>
<dbReference type="EMBL" id="JAGFBS010000007">
    <property type="protein sequence ID" value="KAG6378204.1"/>
    <property type="molecule type" value="Genomic_DNA"/>
</dbReference>
<sequence length="103" mass="11636">MKAQSNWEKKSQYLLTEIVKYESYIDSLQSAMTLRLKKRGEKALERALGGVVPGEDLARSGTVRRKERVVEEDPISELDEQSSAAGGPSRFHRRETAESGQWP</sequence>
<reference evidence="2" key="1">
    <citation type="submission" date="2021-03" db="EMBL/GenBank/DDBJ databases">
        <title>Evolutionary innovations through gain and loss of genes in the ectomycorrhizal Boletales.</title>
        <authorList>
            <person name="Wu G."/>
            <person name="Miyauchi S."/>
            <person name="Morin E."/>
            <person name="Yang Z.-L."/>
            <person name="Xu J."/>
            <person name="Martin F.M."/>
        </authorList>
    </citation>
    <scope>NUCLEOTIDE SEQUENCE</scope>
    <source>
        <strain evidence="2">BR01</strain>
    </source>
</reference>
<gene>
    <name evidence="2" type="ORF">JVT61DRAFT_13902</name>
</gene>
<protein>
    <submittedName>
        <fullName evidence="2">Uncharacterized protein</fullName>
    </submittedName>
</protein>